<organism evidence="1 2">
    <name type="scientific">Niastella vici</name>
    <dbReference type="NCBI Taxonomy" id="1703345"/>
    <lineage>
        <taxon>Bacteria</taxon>
        <taxon>Pseudomonadati</taxon>
        <taxon>Bacteroidota</taxon>
        <taxon>Chitinophagia</taxon>
        <taxon>Chitinophagales</taxon>
        <taxon>Chitinophagaceae</taxon>
        <taxon>Niastella</taxon>
    </lineage>
</organism>
<dbReference type="Proteomes" id="UP000192796">
    <property type="component" value="Unassembled WGS sequence"/>
</dbReference>
<protein>
    <submittedName>
        <fullName evidence="1">Uncharacterized protein</fullName>
    </submittedName>
</protein>
<sequence length="476" mass="54970">MGFIGKHIILKQVIDLEYHGQADGFALQRQVSDWCHRELIPQMEEQLGKLRTKGKVYRIDKLEIAVQVDGNKWMADATVQIVQQLHDQVEQEIQKYHTDSGLTPATYQQLFVDAFIYFLQHGHLPWWSPVSTHHIWLEELDNLLITGFGENARARLLHLLKQQVVQQRVLYEVPDELFIKLMVQINSGIEQGITNLMNDIRKLVKDEDERRTVLPVFRQCVMACIYRVDHHQFAEHVYAHFVHQLSARGHLQHIPVNNGKFKHKIAVGHLTNGKSKEEEAVLTADSFTIKQEGIYIQNAGLIIVASFLPALFNKLDVFDGSAITDMNRAVCLVQYLASGRERIAEFELGLAKILCGLETDTPVDTNIRLTKTEKQEIHALLLSVIDYWEALKDTSPEGIQHSFLQRRGKLQLVNNDWVLQIEQKNWDVLLQQLPWSINTIKLPWMPGQLKTAYETNMEFRILHTNEGKVEYLDQQL</sequence>
<proteinExistence type="predicted"/>
<dbReference type="OrthoDB" id="1488184at2"/>
<evidence type="ECO:0000313" key="1">
    <source>
        <dbReference type="EMBL" id="OQP62408.1"/>
    </source>
</evidence>
<dbReference type="STRING" id="1703345.A3860_29055"/>
<keyword evidence="2" id="KW-1185">Reference proteome</keyword>
<dbReference type="Pfam" id="PF19268">
    <property type="entry name" value="CIS_TMP"/>
    <property type="match status" value="1"/>
</dbReference>
<name>A0A1V9FVT3_9BACT</name>
<reference evidence="1 2" key="1">
    <citation type="submission" date="2016-03" db="EMBL/GenBank/DDBJ databases">
        <title>Niastella vici sp. nov., isolated from farmland soil.</title>
        <authorList>
            <person name="Chen L."/>
            <person name="Wang D."/>
            <person name="Yang S."/>
            <person name="Wang G."/>
        </authorList>
    </citation>
    <scope>NUCLEOTIDE SEQUENCE [LARGE SCALE GENOMIC DNA]</scope>
    <source>
        <strain evidence="1 2">DJ57</strain>
    </source>
</reference>
<dbReference type="AlphaFoldDB" id="A0A1V9FVT3"/>
<comment type="caution">
    <text evidence="1">The sequence shown here is derived from an EMBL/GenBank/DDBJ whole genome shotgun (WGS) entry which is preliminary data.</text>
</comment>
<dbReference type="EMBL" id="LVYD01000051">
    <property type="protein sequence ID" value="OQP62408.1"/>
    <property type="molecule type" value="Genomic_DNA"/>
</dbReference>
<evidence type="ECO:0000313" key="2">
    <source>
        <dbReference type="Proteomes" id="UP000192796"/>
    </source>
</evidence>
<gene>
    <name evidence="1" type="ORF">A3860_29055</name>
</gene>
<accession>A0A1V9FVT3</accession>
<dbReference type="RefSeq" id="WP_081149439.1">
    <property type="nucleotide sequence ID" value="NZ_LVYD01000051.1"/>
</dbReference>
<dbReference type="InterPro" id="IPR045538">
    <property type="entry name" value="CIS_TMP"/>
</dbReference>